<dbReference type="KEGG" id="hazt:125178886"/>
<dbReference type="SUPFAM" id="SSF52047">
    <property type="entry name" value="RNI-like"/>
    <property type="match status" value="1"/>
</dbReference>
<dbReference type="PANTHER" id="PTHR38926">
    <property type="entry name" value="F-BOX DOMAIN CONTAINING PROTEIN, EXPRESSED"/>
    <property type="match status" value="1"/>
</dbReference>
<dbReference type="OrthoDB" id="411076at2759"/>
<dbReference type="InterPro" id="IPR032675">
    <property type="entry name" value="LRR_dom_sf"/>
</dbReference>
<dbReference type="GeneID" id="125178886"/>
<gene>
    <name evidence="3" type="primary">LOC125178886</name>
</gene>
<reference evidence="3" key="1">
    <citation type="submission" date="2025-08" db="UniProtKB">
        <authorList>
            <consortium name="RefSeq"/>
        </authorList>
    </citation>
    <scope>IDENTIFICATION</scope>
    <source>
        <tissue evidence="3">Whole organism</tissue>
    </source>
</reference>
<proteinExistence type="predicted"/>
<dbReference type="PANTHER" id="PTHR38926:SF72">
    <property type="entry name" value="IM:7136021-RELATED"/>
    <property type="match status" value="1"/>
</dbReference>
<feature type="domain" description="F-box" evidence="1">
    <location>
        <begin position="18"/>
        <end position="65"/>
    </location>
</feature>
<accession>A0A979FR88</accession>
<evidence type="ECO:0000313" key="2">
    <source>
        <dbReference type="Proteomes" id="UP000694843"/>
    </source>
</evidence>
<keyword evidence="2" id="KW-1185">Reference proteome</keyword>
<dbReference type="Proteomes" id="UP000694843">
    <property type="component" value="Unplaced"/>
</dbReference>
<evidence type="ECO:0000313" key="3">
    <source>
        <dbReference type="RefSeq" id="XP_047739633.1"/>
    </source>
</evidence>
<dbReference type="RefSeq" id="XP_047739633.1">
    <property type="nucleotide sequence ID" value="XM_047883677.1"/>
</dbReference>
<sequence length="443" mass="50801">MKTAASSLKMAGHKMAPTAGISNLPDELLVEILSYLTPQEIYRTVVHVCERWRNIASDPSLWTNLTVHPEDLVARQDVEGHVECCKNDIALIEVAKMTSLRLDALTLRVSNRIIVNRLISDFKPAFPRLKHLDLKEIAIDKTAFEKESKLPCLRSLSVAGASLYHFYNLVDFRNIRHLRVDHLHNYRERLPDSEYTPNLLYLSQTCIHLEELELYGAPLPDDVLESFLTNSRGRLKTLGLTIPCGKPFWVQAIEYNMSTSLVKLIIDQEPNFLEYFFGDIDLLGMRNLSSLKYLEFSVSVRGYYDNWNQARLREFFHSSTFIHLETLNVANVRARGDVVLKSICTEFKFLKHLKISKWSGVSDAGIRAMLSDCNYLETLELRKLDTDFEVETFAALPRTLRKLGLHFCGSMSYEFIIKIHNLHPALSLEYTLDAVLSVRGLFK</sequence>
<dbReference type="SUPFAM" id="SSF81383">
    <property type="entry name" value="F-box domain"/>
    <property type="match status" value="1"/>
</dbReference>
<dbReference type="InterPro" id="IPR001810">
    <property type="entry name" value="F-box_dom"/>
</dbReference>
<protein>
    <submittedName>
        <fullName evidence="3">F-box/LRR-repeat protein 7-like</fullName>
    </submittedName>
</protein>
<dbReference type="SMART" id="SM00256">
    <property type="entry name" value="FBOX"/>
    <property type="match status" value="1"/>
</dbReference>
<organism evidence="2 3">
    <name type="scientific">Hyalella azteca</name>
    <name type="common">Amphipod</name>
    <dbReference type="NCBI Taxonomy" id="294128"/>
    <lineage>
        <taxon>Eukaryota</taxon>
        <taxon>Metazoa</taxon>
        <taxon>Ecdysozoa</taxon>
        <taxon>Arthropoda</taxon>
        <taxon>Crustacea</taxon>
        <taxon>Multicrustacea</taxon>
        <taxon>Malacostraca</taxon>
        <taxon>Eumalacostraca</taxon>
        <taxon>Peracarida</taxon>
        <taxon>Amphipoda</taxon>
        <taxon>Senticaudata</taxon>
        <taxon>Talitrida</taxon>
        <taxon>Talitroidea</taxon>
        <taxon>Hyalellidae</taxon>
        <taxon>Hyalella</taxon>
    </lineage>
</organism>
<dbReference type="Gene3D" id="3.80.10.10">
    <property type="entry name" value="Ribonuclease Inhibitor"/>
    <property type="match status" value="1"/>
</dbReference>
<dbReference type="Pfam" id="PF12937">
    <property type="entry name" value="F-box-like"/>
    <property type="match status" value="1"/>
</dbReference>
<dbReference type="AlphaFoldDB" id="A0A979FR88"/>
<evidence type="ECO:0000259" key="1">
    <source>
        <dbReference type="PROSITE" id="PS50181"/>
    </source>
</evidence>
<dbReference type="InterPro" id="IPR036047">
    <property type="entry name" value="F-box-like_dom_sf"/>
</dbReference>
<dbReference type="Gene3D" id="1.20.1280.50">
    <property type="match status" value="1"/>
</dbReference>
<dbReference type="PROSITE" id="PS50181">
    <property type="entry name" value="FBOX"/>
    <property type="match status" value="1"/>
</dbReference>
<name>A0A979FR88_HYAAZ</name>